<protein>
    <submittedName>
        <fullName evidence="1">Uncharacterized protein</fullName>
    </submittedName>
</protein>
<organism evidence="2">
    <name type="scientific">Serpula lacrymans var. lacrymans (strain S7.3)</name>
    <name type="common">Dry rot fungus</name>
    <dbReference type="NCBI Taxonomy" id="936435"/>
    <lineage>
        <taxon>Eukaryota</taxon>
        <taxon>Fungi</taxon>
        <taxon>Dikarya</taxon>
        <taxon>Basidiomycota</taxon>
        <taxon>Agaricomycotina</taxon>
        <taxon>Agaricomycetes</taxon>
        <taxon>Agaricomycetidae</taxon>
        <taxon>Boletales</taxon>
        <taxon>Coniophorineae</taxon>
        <taxon>Serpulaceae</taxon>
        <taxon>Serpula</taxon>
    </lineage>
</organism>
<dbReference type="EMBL" id="GL945477">
    <property type="protein sequence ID" value="EGO02363.1"/>
    <property type="molecule type" value="Genomic_DNA"/>
</dbReference>
<keyword evidence="2" id="KW-1185">Reference proteome</keyword>
<dbReference type="Proteomes" id="UP000008063">
    <property type="component" value="Unassembled WGS sequence"/>
</dbReference>
<evidence type="ECO:0000313" key="1">
    <source>
        <dbReference type="EMBL" id="EGO02363.1"/>
    </source>
</evidence>
<dbReference type="AlphaFoldDB" id="F8PR72"/>
<gene>
    <name evidence="1" type="ORF">SERLA73DRAFT_133342</name>
</gene>
<sequence length="57" mass="6407">MTRTCRITVTSLSRSGPKQRVIHLGYSPTIHCAWKYLTPVSAVNGRKQLSQYTETLA</sequence>
<evidence type="ECO:0000313" key="2">
    <source>
        <dbReference type="Proteomes" id="UP000008063"/>
    </source>
</evidence>
<dbReference type="HOGENOM" id="CLU_2997882_0_0_1"/>
<name>F8PR72_SERL3</name>
<accession>F8PR72</accession>
<reference evidence="2" key="1">
    <citation type="journal article" date="2011" name="Science">
        <title>The plant cell wall-decomposing machinery underlies the functional diversity of forest fungi.</title>
        <authorList>
            <person name="Eastwood D.C."/>
            <person name="Floudas D."/>
            <person name="Binder M."/>
            <person name="Majcherczyk A."/>
            <person name="Schneider P."/>
            <person name="Aerts A."/>
            <person name="Asiegbu F.O."/>
            <person name="Baker S.E."/>
            <person name="Barry K."/>
            <person name="Bendiksby M."/>
            <person name="Blumentritt M."/>
            <person name="Coutinho P.M."/>
            <person name="Cullen D."/>
            <person name="de Vries R.P."/>
            <person name="Gathman A."/>
            <person name="Goodell B."/>
            <person name="Henrissat B."/>
            <person name="Ihrmark K."/>
            <person name="Kauserud H."/>
            <person name="Kohler A."/>
            <person name="LaButti K."/>
            <person name="Lapidus A."/>
            <person name="Lavin J.L."/>
            <person name="Lee Y.-H."/>
            <person name="Lindquist E."/>
            <person name="Lilly W."/>
            <person name="Lucas S."/>
            <person name="Morin E."/>
            <person name="Murat C."/>
            <person name="Oguiza J.A."/>
            <person name="Park J."/>
            <person name="Pisabarro A.G."/>
            <person name="Riley R."/>
            <person name="Rosling A."/>
            <person name="Salamov A."/>
            <person name="Schmidt O."/>
            <person name="Schmutz J."/>
            <person name="Skrede I."/>
            <person name="Stenlid J."/>
            <person name="Wiebenga A."/>
            <person name="Xie X."/>
            <person name="Kuees U."/>
            <person name="Hibbett D.S."/>
            <person name="Hoffmeister D."/>
            <person name="Hoegberg N."/>
            <person name="Martin F."/>
            <person name="Grigoriev I.V."/>
            <person name="Watkinson S.C."/>
        </authorList>
    </citation>
    <scope>NUCLEOTIDE SEQUENCE [LARGE SCALE GENOMIC DNA]</scope>
    <source>
        <strain evidence="2">strain S7.3</strain>
    </source>
</reference>
<dbReference type="InParanoid" id="F8PR72"/>
<proteinExistence type="predicted"/>